<keyword evidence="2" id="KW-1185">Reference proteome</keyword>
<gene>
    <name evidence="1" type="ORF">ACFPMG_31150</name>
</gene>
<reference evidence="2" key="1">
    <citation type="journal article" date="2019" name="Int. J. Syst. Evol. Microbiol.">
        <title>The Global Catalogue of Microorganisms (GCM) 10K type strain sequencing project: providing services to taxonomists for standard genome sequencing and annotation.</title>
        <authorList>
            <consortium name="The Broad Institute Genomics Platform"/>
            <consortium name="The Broad Institute Genome Sequencing Center for Infectious Disease"/>
            <person name="Wu L."/>
            <person name="Ma J."/>
        </authorList>
    </citation>
    <scope>NUCLEOTIDE SEQUENCE [LARGE SCALE GENOMIC DNA]</scope>
    <source>
        <strain evidence="2">CCUG 58760</strain>
    </source>
</reference>
<accession>A0ABW0GH35</accession>
<organism evidence="1 2">
    <name type="scientific">Azospirillum himalayense</name>
    <dbReference type="NCBI Taxonomy" id="654847"/>
    <lineage>
        <taxon>Bacteria</taxon>
        <taxon>Pseudomonadati</taxon>
        <taxon>Pseudomonadota</taxon>
        <taxon>Alphaproteobacteria</taxon>
        <taxon>Rhodospirillales</taxon>
        <taxon>Azospirillaceae</taxon>
        <taxon>Azospirillum</taxon>
    </lineage>
</organism>
<name>A0ABW0GH35_9PROT</name>
<dbReference type="EMBL" id="JBHSLC010000114">
    <property type="protein sequence ID" value="MFC5359463.1"/>
    <property type="molecule type" value="Genomic_DNA"/>
</dbReference>
<dbReference type="Proteomes" id="UP001596166">
    <property type="component" value="Unassembled WGS sequence"/>
</dbReference>
<proteinExistence type="predicted"/>
<evidence type="ECO:0000313" key="1">
    <source>
        <dbReference type="EMBL" id="MFC5359463.1"/>
    </source>
</evidence>
<evidence type="ECO:0000313" key="2">
    <source>
        <dbReference type="Proteomes" id="UP001596166"/>
    </source>
</evidence>
<protein>
    <submittedName>
        <fullName evidence="1">Uncharacterized protein</fullName>
    </submittedName>
</protein>
<dbReference type="RefSeq" id="WP_376999511.1">
    <property type="nucleotide sequence ID" value="NZ_JBHSLC010000114.1"/>
</dbReference>
<comment type="caution">
    <text evidence="1">The sequence shown here is derived from an EMBL/GenBank/DDBJ whole genome shotgun (WGS) entry which is preliminary data.</text>
</comment>
<sequence>MTTIPPDPSLPPIVMQELRRECVKAALGSEWPSNPIAVMNLATIYEGFVLFGDQEIAWRRAGFGEVADSIATARSAGMPVETSASLPANVATLRPKG</sequence>